<feature type="domain" description="Bacterial repeat" evidence="2">
    <location>
        <begin position="38"/>
        <end position="105"/>
    </location>
</feature>
<evidence type="ECO:0000256" key="1">
    <source>
        <dbReference type="SAM" id="SignalP"/>
    </source>
</evidence>
<dbReference type="InterPro" id="IPR044060">
    <property type="entry name" value="Bacterial_rp_domain"/>
</dbReference>
<keyword evidence="4" id="KW-1185">Reference proteome</keyword>
<evidence type="ECO:0000259" key="2">
    <source>
        <dbReference type="Pfam" id="PF18998"/>
    </source>
</evidence>
<evidence type="ECO:0000313" key="4">
    <source>
        <dbReference type="Proteomes" id="UP000199568"/>
    </source>
</evidence>
<accession>A0A1I0FSZ3</accession>
<feature type="chain" id="PRO_5038445211" description="Bacterial repeat domain-containing protein" evidence="1">
    <location>
        <begin position="24"/>
        <end position="321"/>
    </location>
</feature>
<dbReference type="STRING" id="426128.SAMN05660297_02936"/>
<keyword evidence="1" id="KW-0732">Signal</keyword>
<dbReference type="OrthoDB" id="3171482at2"/>
<organism evidence="3 4">
    <name type="scientific">Natronincola peptidivorans</name>
    <dbReference type="NCBI Taxonomy" id="426128"/>
    <lineage>
        <taxon>Bacteria</taxon>
        <taxon>Bacillati</taxon>
        <taxon>Bacillota</taxon>
        <taxon>Clostridia</taxon>
        <taxon>Peptostreptococcales</taxon>
        <taxon>Natronincolaceae</taxon>
        <taxon>Natronincola</taxon>
    </lineage>
</organism>
<dbReference type="Pfam" id="PF18998">
    <property type="entry name" value="Flg_new_2"/>
    <property type="match status" value="1"/>
</dbReference>
<evidence type="ECO:0000313" key="3">
    <source>
        <dbReference type="EMBL" id="SET61552.1"/>
    </source>
</evidence>
<proteinExistence type="predicted"/>
<reference evidence="3 4" key="1">
    <citation type="submission" date="2016-10" db="EMBL/GenBank/DDBJ databases">
        <authorList>
            <person name="de Groot N.N."/>
        </authorList>
    </citation>
    <scope>NUCLEOTIDE SEQUENCE [LARGE SCALE GENOMIC DNA]</scope>
    <source>
        <strain evidence="3 4">DSM 18979</strain>
    </source>
</reference>
<dbReference type="PROSITE" id="PS51257">
    <property type="entry name" value="PROKAR_LIPOPROTEIN"/>
    <property type="match status" value="1"/>
</dbReference>
<dbReference type="Proteomes" id="UP000199568">
    <property type="component" value="Unassembled WGS sequence"/>
</dbReference>
<dbReference type="AlphaFoldDB" id="A0A1I0FSZ3"/>
<protein>
    <recommendedName>
        <fullName evidence="2">Bacterial repeat domain-containing protein</fullName>
    </recommendedName>
</protein>
<dbReference type="RefSeq" id="WP_090445729.1">
    <property type="nucleotide sequence ID" value="NZ_FOHU01000016.1"/>
</dbReference>
<name>A0A1I0FSZ3_9FIRM</name>
<dbReference type="EMBL" id="FOHU01000016">
    <property type="protein sequence ID" value="SET61552.1"/>
    <property type="molecule type" value="Genomic_DNA"/>
</dbReference>
<gene>
    <name evidence="3" type="ORF">SAMN05660297_02936</name>
</gene>
<sequence length="321" mass="36004">MKQKKVKKILALLLTLAMMLSLQGCTSEEESSIYAVQLVANPTGGGWTDGTALYEPEDTVTIEAGAYEGYEFVNWTIDGVEFSDSSTYSFTMGREDINIAANFVDVAKDRGDETGYEVSIIGAPFSASAYIGEGFYEEGEMATVAICTNSLYEAYMFIGWSYTGNKEDIVELCDVWEFPMPDSQLTLYAHFMEKDNYYSGYDNEIDEIWSISWALKGNTVRSSNPVIEIDWVRDQDGNDILPMILANFDKEIHNIQVCYRTEDEGKPHTLAVFLRKDGFLELAKWDGAVVPITAEEAGEYLLSFTYKGIYSDNENKISIVN</sequence>
<feature type="signal peptide" evidence="1">
    <location>
        <begin position="1"/>
        <end position="23"/>
    </location>
</feature>